<gene>
    <name evidence="1" type="ORF">DPMN_089231</name>
</gene>
<sequence length="60" mass="6843">MARVTFSSARQEKVESVDDWANRVCTLDGNAYRDLMHGCERERGWRASNKSEASVHRTGD</sequence>
<organism evidence="1 2">
    <name type="scientific">Dreissena polymorpha</name>
    <name type="common">Zebra mussel</name>
    <name type="synonym">Mytilus polymorpha</name>
    <dbReference type="NCBI Taxonomy" id="45954"/>
    <lineage>
        <taxon>Eukaryota</taxon>
        <taxon>Metazoa</taxon>
        <taxon>Spiralia</taxon>
        <taxon>Lophotrochozoa</taxon>
        <taxon>Mollusca</taxon>
        <taxon>Bivalvia</taxon>
        <taxon>Autobranchia</taxon>
        <taxon>Heteroconchia</taxon>
        <taxon>Euheterodonta</taxon>
        <taxon>Imparidentia</taxon>
        <taxon>Neoheterodontei</taxon>
        <taxon>Myida</taxon>
        <taxon>Dreissenoidea</taxon>
        <taxon>Dreissenidae</taxon>
        <taxon>Dreissena</taxon>
    </lineage>
</organism>
<accession>A0A9D4KWE0</accession>
<dbReference type="Proteomes" id="UP000828390">
    <property type="component" value="Unassembled WGS sequence"/>
</dbReference>
<name>A0A9D4KWE0_DREPO</name>
<keyword evidence="2" id="KW-1185">Reference proteome</keyword>
<evidence type="ECO:0000313" key="2">
    <source>
        <dbReference type="Proteomes" id="UP000828390"/>
    </source>
</evidence>
<comment type="caution">
    <text evidence="1">The sequence shown here is derived from an EMBL/GenBank/DDBJ whole genome shotgun (WGS) entry which is preliminary data.</text>
</comment>
<reference evidence="1" key="1">
    <citation type="journal article" date="2019" name="bioRxiv">
        <title>The Genome of the Zebra Mussel, Dreissena polymorpha: A Resource for Invasive Species Research.</title>
        <authorList>
            <person name="McCartney M.A."/>
            <person name="Auch B."/>
            <person name="Kono T."/>
            <person name="Mallez S."/>
            <person name="Zhang Y."/>
            <person name="Obille A."/>
            <person name="Becker A."/>
            <person name="Abrahante J.E."/>
            <person name="Garbe J."/>
            <person name="Badalamenti J.P."/>
            <person name="Herman A."/>
            <person name="Mangelson H."/>
            <person name="Liachko I."/>
            <person name="Sullivan S."/>
            <person name="Sone E.D."/>
            <person name="Koren S."/>
            <person name="Silverstein K.A.T."/>
            <person name="Beckman K.B."/>
            <person name="Gohl D.M."/>
        </authorList>
    </citation>
    <scope>NUCLEOTIDE SEQUENCE</scope>
    <source>
        <strain evidence="1">Duluth1</strain>
        <tissue evidence="1">Whole animal</tissue>
    </source>
</reference>
<reference evidence="1" key="2">
    <citation type="submission" date="2020-11" db="EMBL/GenBank/DDBJ databases">
        <authorList>
            <person name="McCartney M.A."/>
            <person name="Auch B."/>
            <person name="Kono T."/>
            <person name="Mallez S."/>
            <person name="Becker A."/>
            <person name="Gohl D.M."/>
            <person name="Silverstein K.A.T."/>
            <person name="Koren S."/>
            <person name="Bechman K.B."/>
            <person name="Herman A."/>
            <person name="Abrahante J.E."/>
            <person name="Garbe J."/>
        </authorList>
    </citation>
    <scope>NUCLEOTIDE SEQUENCE</scope>
    <source>
        <strain evidence="1">Duluth1</strain>
        <tissue evidence="1">Whole animal</tissue>
    </source>
</reference>
<proteinExistence type="predicted"/>
<dbReference type="AlphaFoldDB" id="A0A9D4KWE0"/>
<evidence type="ECO:0000313" key="1">
    <source>
        <dbReference type="EMBL" id="KAH3846924.1"/>
    </source>
</evidence>
<dbReference type="EMBL" id="JAIWYP010000003">
    <property type="protein sequence ID" value="KAH3846924.1"/>
    <property type="molecule type" value="Genomic_DNA"/>
</dbReference>
<protein>
    <submittedName>
        <fullName evidence="1">Uncharacterized protein</fullName>
    </submittedName>
</protein>